<sequence length="368" mass="42792">MISRPPYYFRDNFLYLIIFLHLYFFIKALFFSGSVVFIVTREAFVLYYSLYVIISAIISLFFCFAISMLSSKALPPISIQKNKLLLYNFFTAVSIARLLSAPITKQYKIVTKLLSLIQARYIISSIFISTFFICSCRSDTLLQESPHITRQSLQCLYRCYKYWMASVRLYCIAILYQYLLTISLYVISFIIQLFGIFSTKQQIIIFNPSIFWKRGLLHISLWHTILLLLLLLRCILYNICTISISFKIFAPISRQKFQVCSVLSVFMLQVLSAPHSVYSSITSYLFSCTAFIIARFISIPSLQIAVFIINCLFSLLQSMFGAPCHHKPQYFKIQYCSLHMCCVASTFLSRACRDDGNHIFFFAKCFKF</sequence>
<proteinExistence type="predicted"/>
<dbReference type="EMBL" id="MN630494">
    <property type="protein sequence ID" value="QII88518.1"/>
    <property type="molecule type" value="Genomic_DNA"/>
</dbReference>
<organism evidence="2">
    <name type="scientific">African swine fever virus</name>
    <name type="common">ASFV</name>
    <dbReference type="NCBI Taxonomy" id="10497"/>
    <lineage>
        <taxon>Viruses</taxon>
        <taxon>Varidnaviria</taxon>
        <taxon>Bamfordvirae</taxon>
        <taxon>Nucleocytoviricota</taxon>
        <taxon>Pokkesviricetes</taxon>
        <taxon>Asfuvirales</taxon>
        <taxon>Asfarviridae</taxon>
        <taxon>Asfivirus</taxon>
        <taxon>Asfivirus haemorrhagiae</taxon>
    </lineage>
</organism>
<gene>
    <name evidence="2" type="primary">360-2L</name>
</gene>
<keyword evidence="1" id="KW-1133">Transmembrane helix</keyword>
<accession>A0A6G7KT22</accession>
<name>A0A6G7KT22_ASF</name>
<feature type="transmembrane region" description="Helical" evidence="1">
    <location>
        <begin position="115"/>
        <end position="134"/>
    </location>
</feature>
<protein>
    <submittedName>
        <fullName evidence="2">p360-2L</fullName>
    </submittedName>
</protein>
<organismHost>
    <name type="scientific">Sus scrofa</name>
    <name type="common">Pig</name>
    <dbReference type="NCBI Taxonomy" id="9823"/>
</organismHost>
<feature type="transmembrane region" description="Helical" evidence="1">
    <location>
        <begin position="45"/>
        <end position="64"/>
    </location>
</feature>
<feature type="transmembrane region" description="Helical" evidence="1">
    <location>
        <begin position="215"/>
        <end position="236"/>
    </location>
</feature>
<organismHost>
    <name type="scientific">Ornithodoros moubata</name>
    <name type="common">Soft tick</name>
    <name type="synonym">Argasid tick</name>
    <dbReference type="NCBI Taxonomy" id="6938"/>
</organismHost>
<keyword evidence="1" id="KW-0812">Transmembrane</keyword>
<reference evidence="2" key="1">
    <citation type="submission" date="2019-10" db="EMBL/GenBank/DDBJ databases">
        <authorList>
            <person name="Ndlovu S.S."/>
        </authorList>
    </citation>
    <scope>NUCLEOTIDE SEQUENCE [LARGE SCALE GENOMIC DNA]</scope>
    <source>
        <strain evidence="2">Zaire</strain>
    </source>
</reference>
<organismHost>
    <name type="scientific">Phacochoerus aethiopicus</name>
    <name type="common">Warthog</name>
    <dbReference type="NCBI Taxonomy" id="85517"/>
</organismHost>
<keyword evidence="1" id="KW-0472">Membrane</keyword>
<feature type="transmembrane region" description="Helical" evidence="1">
    <location>
        <begin position="12"/>
        <end position="39"/>
    </location>
</feature>
<feature type="transmembrane region" description="Helical" evidence="1">
    <location>
        <begin position="84"/>
        <end position="103"/>
    </location>
</feature>
<feature type="transmembrane region" description="Helical" evidence="1">
    <location>
        <begin position="257"/>
        <end position="278"/>
    </location>
</feature>
<evidence type="ECO:0000256" key="1">
    <source>
        <dbReference type="SAM" id="Phobius"/>
    </source>
</evidence>
<organismHost>
    <name type="scientific">Phacochoerus africanus</name>
    <name type="common">Warthog</name>
    <dbReference type="NCBI Taxonomy" id="41426"/>
</organismHost>
<feature type="transmembrane region" description="Helical" evidence="1">
    <location>
        <begin position="284"/>
        <end position="309"/>
    </location>
</feature>
<evidence type="ECO:0000313" key="2">
    <source>
        <dbReference type="EMBL" id="QII88518.1"/>
    </source>
</evidence>
<feature type="transmembrane region" description="Helical" evidence="1">
    <location>
        <begin position="167"/>
        <end position="195"/>
    </location>
</feature>
<organismHost>
    <name type="scientific">Potamochoerus larvatus</name>
    <name type="common">Bushpig</name>
    <dbReference type="NCBI Taxonomy" id="273792"/>
</organismHost>
<organismHost>
    <name type="scientific">Ornithodoros</name>
    <name type="common">relapsing fever ticks</name>
    <dbReference type="NCBI Taxonomy" id="6937"/>
</organismHost>